<protein>
    <submittedName>
        <fullName evidence="1">Uncharacterized protein</fullName>
    </submittedName>
</protein>
<organism evidence="1 2">
    <name type="scientific">Mucilaginibacter ximonensis</name>
    <dbReference type="NCBI Taxonomy" id="538021"/>
    <lineage>
        <taxon>Bacteria</taxon>
        <taxon>Pseudomonadati</taxon>
        <taxon>Bacteroidota</taxon>
        <taxon>Sphingobacteriia</taxon>
        <taxon>Sphingobacteriales</taxon>
        <taxon>Sphingobacteriaceae</taxon>
        <taxon>Mucilaginibacter</taxon>
    </lineage>
</organism>
<name>A0ABW5YFI3_9SPHI</name>
<dbReference type="Proteomes" id="UP001597557">
    <property type="component" value="Unassembled WGS sequence"/>
</dbReference>
<comment type="caution">
    <text evidence="1">The sequence shown here is derived from an EMBL/GenBank/DDBJ whole genome shotgun (WGS) entry which is preliminary data.</text>
</comment>
<sequence>MNNQVNCDASLRSWPLPCKAGKTWAGGLLPQFVALRLVLQATFPTALHRTCPASFYLLSPEAVQLTLVNTLRIVLKLKEIKKAGKGLPIHRAGCMARAAEAIGLA</sequence>
<evidence type="ECO:0000313" key="2">
    <source>
        <dbReference type="Proteomes" id="UP001597557"/>
    </source>
</evidence>
<keyword evidence="2" id="KW-1185">Reference proteome</keyword>
<accession>A0ABW5YFI3</accession>
<proteinExistence type="predicted"/>
<reference evidence="2" key="1">
    <citation type="journal article" date="2019" name="Int. J. Syst. Evol. Microbiol.">
        <title>The Global Catalogue of Microorganisms (GCM) 10K type strain sequencing project: providing services to taxonomists for standard genome sequencing and annotation.</title>
        <authorList>
            <consortium name="The Broad Institute Genomics Platform"/>
            <consortium name="The Broad Institute Genome Sequencing Center for Infectious Disease"/>
            <person name="Wu L."/>
            <person name="Ma J."/>
        </authorList>
    </citation>
    <scope>NUCLEOTIDE SEQUENCE [LARGE SCALE GENOMIC DNA]</scope>
    <source>
        <strain evidence="2">KCTC 22437</strain>
    </source>
</reference>
<dbReference type="RefSeq" id="WP_377186613.1">
    <property type="nucleotide sequence ID" value="NZ_JBHUPD010000003.1"/>
</dbReference>
<dbReference type="EMBL" id="JBHUPD010000003">
    <property type="protein sequence ID" value="MFD2873571.1"/>
    <property type="molecule type" value="Genomic_DNA"/>
</dbReference>
<gene>
    <name evidence="1" type="ORF">ACFS5N_13885</name>
</gene>
<evidence type="ECO:0000313" key="1">
    <source>
        <dbReference type="EMBL" id="MFD2873571.1"/>
    </source>
</evidence>